<dbReference type="SUPFAM" id="SSF50978">
    <property type="entry name" value="WD40 repeat-like"/>
    <property type="match status" value="1"/>
</dbReference>
<dbReference type="PROSITE" id="PS50082">
    <property type="entry name" value="WD_REPEATS_2"/>
    <property type="match status" value="4"/>
</dbReference>
<feature type="repeat" description="WD" evidence="3">
    <location>
        <begin position="737"/>
        <end position="778"/>
    </location>
</feature>
<dbReference type="InterPro" id="IPR007111">
    <property type="entry name" value="NACHT_NTPase"/>
</dbReference>
<dbReference type="EMBL" id="JARJCM010000100">
    <property type="protein sequence ID" value="KAJ7029576.1"/>
    <property type="molecule type" value="Genomic_DNA"/>
</dbReference>
<dbReference type="Proteomes" id="UP001218188">
    <property type="component" value="Unassembled WGS sequence"/>
</dbReference>
<dbReference type="CDD" id="cd00200">
    <property type="entry name" value="WD40"/>
    <property type="match status" value="1"/>
</dbReference>
<dbReference type="PROSITE" id="PS50837">
    <property type="entry name" value="NACHT"/>
    <property type="match status" value="1"/>
</dbReference>
<dbReference type="Pfam" id="PF24883">
    <property type="entry name" value="NPHP3_N"/>
    <property type="match status" value="1"/>
</dbReference>
<dbReference type="Gene3D" id="3.40.50.300">
    <property type="entry name" value="P-loop containing nucleotide triphosphate hydrolases"/>
    <property type="match status" value="1"/>
</dbReference>
<dbReference type="InterPro" id="IPR015943">
    <property type="entry name" value="WD40/YVTN_repeat-like_dom_sf"/>
</dbReference>
<dbReference type="PANTHER" id="PTHR44019:SF8">
    <property type="entry name" value="POC1 CENTRIOLAR PROTEIN HOMOLOG"/>
    <property type="match status" value="1"/>
</dbReference>
<dbReference type="InterPro" id="IPR036322">
    <property type="entry name" value="WD40_repeat_dom_sf"/>
</dbReference>
<keyword evidence="2" id="KW-0677">Repeat</keyword>
<dbReference type="InterPro" id="IPR020472">
    <property type="entry name" value="WD40_PAC1"/>
</dbReference>
<gene>
    <name evidence="5" type="ORF">C8F04DRAFT_1264846</name>
</gene>
<dbReference type="InterPro" id="IPR001680">
    <property type="entry name" value="WD40_rpt"/>
</dbReference>
<dbReference type="Gene3D" id="2.130.10.10">
    <property type="entry name" value="YVTN repeat-like/Quinoprotein amine dehydrogenase"/>
    <property type="match status" value="2"/>
</dbReference>
<dbReference type="PRINTS" id="PR00320">
    <property type="entry name" value="GPROTEINBRPT"/>
</dbReference>
<evidence type="ECO:0000313" key="5">
    <source>
        <dbReference type="EMBL" id="KAJ7029576.1"/>
    </source>
</evidence>
<feature type="domain" description="NACHT" evidence="4">
    <location>
        <begin position="68"/>
        <end position="214"/>
    </location>
</feature>
<dbReference type="InterPro" id="IPR056884">
    <property type="entry name" value="NPHP3-like_N"/>
</dbReference>
<evidence type="ECO:0000256" key="1">
    <source>
        <dbReference type="ARBA" id="ARBA00022574"/>
    </source>
</evidence>
<comment type="caution">
    <text evidence="5">The sequence shown here is derived from an EMBL/GenBank/DDBJ whole genome shotgun (WGS) entry which is preliminary data.</text>
</comment>
<dbReference type="PROSITE" id="PS00678">
    <property type="entry name" value="WD_REPEATS_1"/>
    <property type="match status" value="4"/>
</dbReference>
<dbReference type="PANTHER" id="PTHR44019">
    <property type="entry name" value="WD REPEAT-CONTAINING PROTEIN 55"/>
    <property type="match status" value="1"/>
</dbReference>
<proteinExistence type="predicted"/>
<evidence type="ECO:0000256" key="3">
    <source>
        <dbReference type="PROSITE-ProRule" id="PRU00221"/>
    </source>
</evidence>
<reference evidence="5" key="1">
    <citation type="submission" date="2023-03" db="EMBL/GenBank/DDBJ databases">
        <title>Massive genome expansion in bonnet fungi (Mycena s.s.) driven by repeated elements and novel gene families across ecological guilds.</title>
        <authorList>
            <consortium name="Lawrence Berkeley National Laboratory"/>
            <person name="Harder C.B."/>
            <person name="Miyauchi S."/>
            <person name="Viragh M."/>
            <person name="Kuo A."/>
            <person name="Thoen E."/>
            <person name="Andreopoulos B."/>
            <person name="Lu D."/>
            <person name="Skrede I."/>
            <person name="Drula E."/>
            <person name="Henrissat B."/>
            <person name="Morin E."/>
            <person name="Kohler A."/>
            <person name="Barry K."/>
            <person name="LaButti K."/>
            <person name="Morin E."/>
            <person name="Salamov A."/>
            <person name="Lipzen A."/>
            <person name="Mereny Z."/>
            <person name="Hegedus B."/>
            <person name="Baldrian P."/>
            <person name="Stursova M."/>
            <person name="Weitz H."/>
            <person name="Taylor A."/>
            <person name="Grigoriev I.V."/>
            <person name="Nagy L.G."/>
            <person name="Martin F."/>
            <person name="Kauserud H."/>
        </authorList>
    </citation>
    <scope>NUCLEOTIDE SEQUENCE</scope>
    <source>
        <strain evidence="5">CBHHK200</strain>
    </source>
</reference>
<evidence type="ECO:0000256" key="2">
    <source>
        <dbReference type="ARBA" id="ARBA00022737"/>
    </source>
</evidence>
<evidence type="ECO:0000313" key="6">
    <source>
        <dbReference type="Proteomes" id="UP001218188"/>
    </source>
</evidence>
<dbReference type="InterPro" id="IPR027417">
    <property type="entry name" value="P-loop_NTPase"/>
</dbReference>
<dbReference type="SUPFAM" id="SSF52540">
    <property type="entry name" value="P-loop containing nucleoside triphosphate hydrolases"/>
    <property type="match status" value="1"/>
</dbReference>
<feature type="repeat" description="WD" evidence="3">
    <location>
        <begin position="615"/>
        <end position="649"/>
    </location>
</feature>
<feature type="repeat" description="WD" evidence="3">
    <location>
        <begin position="651"/>
        <end position="692"/>
    </location>
</feature>
<protein>
    <recommendedName>
        <fullName evidence="4">NACHT domain-containing protein</fullName>
    </recommendedName>
</protein>
<dbReference type="Pfam" id="PF00400">
    <property type="entry name" value="WD40"/>
    <property type="match status" value="4"/>
</dbReference>
<dbReference type="SMART" id="SM00320">
    <property type="entry name" value="WD40"/>
    <property type="match status" value="4"/>
</dbReference>
<evidence type="ECO:0000259" key="4">
    <source>
        <dbReference type="PROSITE" id="PS50837"/>
    </source>
</evidence>
<accession>A0AAD6SMC4</accession>
<keyword evidence="1 3" id="KW-0853">WD repeat</keyword>
<dbReference type="AlphaFoldDB" id="A0AAD6SMC4"/>
<dbReference type="InterPro" id="IPR019775">
    <property type="entry name" value="WD40_repeat_CS"/>
</dbReference>
<feature type="repeat" description="WD" evidence="3">
    <location>
        <begin position="694"/>
        <end position="735"/>
    </location>
</feature>
<dbReference type="PROSITE" id="PS50294">
    <property type="entry name" value="WD_REPEATS_REGION"/>
    <property type="match status" value="4"/>
</dbReference>
<sequence length="796" mass="88494">MDIPQASGFELTDDKREGAYGPQSLTRINGLRCAKDVGPGESKECLQDTRVALLSHLEDWALCPTTERAMLLHGAAGRGKSAIVHTIARKLESAGFAVVPFFGFSCLVPDRSLSQLIPTWAEHLAQLIPQYRLYLNTLLPRQLETSDILDQREALLMKGLASAVDDGRPLIFTIDALDECPPGEAVQLFHVLRELLSSPSLPPSVRFLLTCRPNEEISHAFTGLPMRHISIDNEEGTAEDIRKFVHDKLYRNNDVADMVDDVAKVAQMSFECAAVLCRELTATQRPASQSKRRDFIRSLREGPVMSLYDSYHAILAMYFNKEEDAELIELFRHVMGWIFLVRTPQPRRVFRAFAAALAEQSDVDQILSWPSSLLCGTTSENDPISPLHTSLRDFLLDATASGMFSVDLGPDSQEELSLACLRIMNTGLQFNICGLSKLFVLNSEITELARNVKKSISPELRYACVATAKHLRSTVPPRQSIVTSRDPPRKEVIDEVRFFFEHQFLFWLEAHSFMQTVWNEPGIMLPLFLEWAMAREEKAIENIVQDYIKFEKRFRSGYMKSAPQIYISGLLFAPRESVISSLYRPLFRNLIQATGDLDVVWPRSETLVLQVMSDVLAVAFSPDGTRIASGCLDKTLRVWDVAMGHPIGNPLAGHTGSVLSVVFSPDGSRIASGSADKTVRVWDVATGHPIGKPLAGHTSWVQSVVFSPDSMHIASGSDDTTIRVWDAETGNPIGEPLAGHTNWVSSVAFTPDGTRIASGSADKTVRMWDAATGSDVRAWLGPETRAWAWLDRAWAR</sequence>
<dbReference type="InterPro" id="IPR050505">
    <property type="entry name" value="WDR55/POC1"/>
</dbReference>
<keyword evidence="6" id="KW-1185">Reference proteome</keyword>
<organism evidence="5 6">
    <name type="scientific">Mycena alexandri</name>
    <dbReference type="NCBI Taxonomy" id="1745969"/>
    <lineage>
        <taxon>Eukaryota</taxon>
        <taxon>Fungi</taxon>
        <taxon>Dikarya</taxon>
        <taxon>Basidiomycota</taxon>
        <taxon>Agaricomycotina</taxon>
        <taxon>Agaricomycetes</taxon>
        <taxon>Agaricomycetidae</taxon>
        <taxon>Agaricales</taxon>
        <taxon>Marasmiineae</taxon>
        <taxon>Mycenaceae</taxon>
        <taxon>Mycena</taxon>
    </lineage>
</organism>
<name>A0AAD6SMC4_9AGAR</name>